<dbReference type="CDD" id="cd00093">
    <property type="entry name" value="HTH_XRE"/>
    <property type="match status" value="1"/>
</dbReference>
<gene>
    <name evidence="3" type="ORF">PQO05_19940</name>
</gene>
<evidence type="ECO:0000313" key="4">
    <source>
        <dbReference type="Proteomes" id="UP001216139"/>
    </source>
</evidence>
<protein>
    <submittedName>
        <fullName evidence="3">Helix-turn-helix transcriptional regulator</fullName>
    </submittedName>
</protein>
<organism evidence="3 4">
    <name type="scientific">Mucilaginibacter jinjuensis</name>
    <dbReference type="NCBI Taxonomy" id="1176721"/>
    <lineage>
        <taxon>Bacteria</taxon>
        <taxon>Pseudomonadati</taxon>
        <taxon>Bacteroidota</taxon>
        <taxon>Sphingobacteriia</taxon>
        <taxon>Sphingobacteriales</taxon>
        <taxon>Sphingobacteriaceae</taxon>
        <taxon>Mucilaginibacter</taxon>
    </lineage>
</organism>
<keyword evidence="4" id="KW-1185">Reference proteome</keyword>
<proteinExistence type="predicted"/>
<name>A0ABY7T3P9_9SPHI</name>
<evidence type="ECO:0000259" key="2">
    <source>
        <dbReference type="PROSITE" id="PS50943"/>
    </source>
</evidence>
<feature type="domain" description="HTH cro/C1-type" evidence="2">
    <location>
        <begin position="16"/>
        <end position="70"/>
    </location>
</feature>
<accession>A0ABY7T3P9</accession>
<dbReference type="Pfam" id="PF01381">
    <property type="entry name" value="HTH_3"/>
    <property type="match status" value="1"/>
</dbReference>
<dbReference type="InterPro" id="IPR010982">
    <property type="entry name" value="Lambda_DNA-bd_dom_sf"/>
</dbReference>
<evidence type="ECO:0000256" key="1">
    <source>
        <dbReference type="ARBA" id="ARBA00023125"/>
    </source>
</evidence>
<dbReference type="SUPFAM" id="SSF47413">
    <property type="entry name" value="lambda repressor-like DNA-binding domains"/>
    <property type="match status" value="1"/>
</dbReference>
<keyword evidence="1" id="KW-0238">DNA-binding</keyword>
<dbReference type="Gene3D" id="1.10.260.40">
    <property type="entry name" value="lambda repressor-like DNA-binding domains"/>
    <property type="match status" value="1"/>
</dbReference>
<evidence type="ECO:0000313" key="3">
    <source>
        <dbReference type="EMBL" id="WCT11012.1"/>
    </source>
</evidence>
<dbReference type="EMBL" id="CP117167">
    <property type="protein sequence ID" value="WCT11012.1"/>
    <property type="molecule type" value="Genomic_DNA"/>
</dbReference>
<reference evidence="3 4" key="1">
    <citation type="submission" date="2023-02" db="EMBL/GenBank/DDBJ databases">
        <title>Genome sequence of Mucilaginibacter jinjuensis strain KACC 16571.</title>
        <authorList>
            <person name="Kim S."/>
            <person name="Heo J."/>
            <person name="Kwon S.-W."/>
        </authorList>
    </citation>
    <scope>NUCLEOTIDE SEQUENCE [LARGE SCALE GENOMIC DNA]</scope>
    <source>
        <strain evidence="3 4">KACC 16571</strain>
    </source>
</reference>
<dbReference type="SMART" id="SM00530">
    <property type="entry name" value="HTH_XRE"/>
    <property type="match status" value="1"/>
</dbReference>
<dbReference type="PANTHER" id="PTHR46558">
    <property type="entry name" value="TRACRIPTIONAL REGULATORY PROTEIN-RELATED-RELATED"/>
    <property type="match status" value="1"/>
</dbReference>
<dbReference type="InterPro" id="IPR001387">
    <property type="entry name" value="Cro/C1-type_HTH"/>
</dbReference>
<sequence>MKIEEEAFYKVLGEKIASERKKVGMTQEQLGEILSLSRVSVVNIENGKQKPSIYQLYLIVEKFNVTLDSLTSAYHFSSSTDTENIQGREIDKRSLIEFSNFLNQIKK</sequence>
<dbReference type="PANTHER" id="PTHR46558:SF13">
    <property type="entry name" value="HTH-TYPE TRANSCRIPTIONAL REGULATOR IMMR"/>
    <property type="match status" value="1"/>
</dbReference>
<dbReference type="PROSITE" id="PS50943">
    <property type="entry name" value="HTH_CROC1"/>
    <property type="match status" value="1"/>
</dbReference>
<dbReference type="RefSeq" id="WP_273629199.1">
    <property type="nucleotide sequence ID" value="NZ_CP117167.1"/>
</dbReference>
<dbReference type="Proteomes" id="UP001216139">
    <property type="component" value="Chromosome"/>
</dbReference>